<evidence type="ECO:0000313" key="1">
    <source>
        <dbReference type="EMBL" id="OSJ32092.1"/>
    </source>
</evidence>
<dbReference type="Proteomes" id="UP000193335">
    <property type="component" value="Unassembled WGS sequence"/>
</dbReference>
<dbReference type="EMBL" id="NAFL01000251">
    <property type="protein sequence ID" value="OSJ32092.1"/>
    <property type="molecule type" value="Genomic_DNA"/>
</dbReference>
<organism evidence="1 2">
    <name type="scientific">Bradyrhizobium japonicum</name>
    <dbReference type="NCBI Taxonomy" id="375"/>
    <lineage>
        <taxon>Bacteria</taxon>
        <taxon>Pseudomonadati</taxon>
        <taxon>Pseudomonadota</taxon>
        <taxon>Alphaproteobacteria</taxon>
        <taxon>Hyphomicrobiales</taxon>
        <taxon>Nitrobacteraceae</taxon>
        <taxon>Bradyrhizobium</taxon>
    </lineage>
</organism>
<dbReference type="RefSeq" id="WP_085401344.1">
    <property type="nucleotide sequence ID" value="NZ_NAFL01000251.1"/>
</dbReference>
<evidence type="ECO:0000313" key="2">
    <source>
        <dbReference type="Proteomes" id="UP000193335"/>
    </source>
</evidence>
<name>A0A1Y2JP53_BRAJP</name>
<reference evidence="1 2" key="1">
    <citation type="submission" date="2017-03" db="EMBL/GenBank/DDBJ databases">
        <title>Whole genome sequences of fourteen strains of Bradyrhizobium canariense and one strain of Bradyrhizobium japonicum isolated from Lupinus (Papilionoideae: Genisteae) species in Algeria.</title>
        <authorList>
            <person name="Crovadore J."/>
            <person name="Chekireb D."/>
            <person name="Brachmann A."/>
            <person name="Chablais R."/>
            <person name="Cochard B."/>
            <person name="Lefort F."/>
        </authorList>
    </citation>
    <scope>NUCLEOTIDE SEQUENCE [LARGE SCALE GENOMIC DNA]</scope>
    <source>
        <strain evidence="1 2">UBMA197</strain>
    </source>
</reference>
<protein>
    <submittedName>
        <fullName evidence="1">Uncharacterized protein</fullName>
    </submittedName>
</protein>
<comment type="caution">
    <text evidence="1">The sequence shown here is derived from an EMBL/GenBank/DDBJ whole genome shotgun (WGS) entry which is preliminary data.</text>
</comment>
<sequence length="105" mass="11304">MMGINARIYDNPLGNHSNDGLSAKHNEVCVVNVEGPFQPTPDTPAVKLIKASTGNLVCKPVGLEGKWTMFGGAFVYTGDSRFGDAVRELSGYDHGFPVALHDRVE</sequence>
<dbReference type="AlphaFoldDB" id="A0A1Y2JP53"/>
<gene>
    <name evidence="1" type="ORF">BSZ19_19810</name>
</gene>
<accession>A0A1Y2JP53</accession>
<proteinExistence type="predicted"/>